<organism evidence="3 4">
    <name type="scientific">Coprococcus intestinihominis</name>
    <dbReference type="NCBI Taxonomy" id="3133154"/>
    <lineage>
        <taxon>Bacteria</taxon>
        <taxon>Bacillati</taxon>
        <taxon>Bacillota</taxon>
        <taxon>Clostridia</taxon>
        <taxon>Lachnospirales</taxon>
        <taxon>Lachnospiraceae</taxon>
        <taxon>Coprococcus</taxon>
    </lineage>
</organism>
<keyword evidence="4" id="KW-1185">Reference proteome</keyword>
<evidence type="ECO:0000313" key="4">
    <source>
        <dbReference type="Proteomes" id="UP001469749"/>
    </source>
</evidence>
<evidence type="ECO:0000256" key="1">
    <source>
        <dbReference type="ARBA" id="ARBA00007521"/>
    </source>
</evidence>
<keyword evidence="2" id="KW-1277">Toxin-antitoxin system</keyword>
<dbReference type="EMBL" id="JBBMEK010000014">
    <property type="protein sequence ID" value="MEQ2363922.1"/>
    <property type="molecule type" value="Genomic_DNA"/>
</dbReference>
<evidence type="ECO:0000256" key="2">
    <source>
        <dbReference type="ARBA" id="ARBA00022649"/>
    </source>
</evidence>
<dbReference type="SUPFAM" id="SSF50118">
    <property type="entry name" value="Cell growth inhibitor/plasmid maintenance toxic component"/>
    <property type="match status" value="1"/>
</dbReference>
<gene>
    <name evidence="3" type="ORF">WMO25_02280</name>
</gene>
<dbReference type="PANTHER" id="PTHR33988:SF2">
    <property type="entry name" value="ENDORIBONUCLEASE MAZF"/>
    <property type="match status" value="1"/>
</dbReference>
<reference evidence="3 4" key="1">
    <citation type="submission" date="2024-03" db="EMBL/GenBank/DDBJ databases">
        <title>Human intestinal bacterial collection.</title>
        <authorList>
            <person name="Pauvert C."/>
            <person name="Hitch T.C.A."/>
            <person name="Clavel T."/>
        </authorList>
    </citation>
    <scope>NUCLEOTIDE SEQUENCE [LARGE SCALE GENOMIC DNA]</scope>
    <source>
        <strain evidence="3 4">CLA-AA-H190</strain>
    </source>
</reference>
<sequence>MGRTLTTQELIKHKNQALSKIDNYLTKLATDPNTKIQSKADKLSYWIKDWTKFLEYEQNFNASSLRRYKRGEIVKVHLGYNVGSEEGGLHYCVVVEKDNSRNSPVLTVVPLTSIKKKTDLEHLRPGEIDLGNELFTNLNSKISFTQKKIESELEELAKSLDTLADDAPLEEFNKLHSKVNKLKKEADMFGRMKDEVSKMKMGSIALVKQIRTISKIRIYDPKTNFDILSNVKLSNEKLDLIDNEVIKNFTGRKNV</sequence>
<dbReference type="EC" id="3.1.-.-" evidence="3"/>
<dbReference type="InterPro" id="IPR003477">
    <property type="entry name" value="PemK-like"/>
</dbReference>
<dbReference type="RefSeq" id="WP_349083861.1">
    <property type="nucleotide sequence ID" value="NZ_JBBMEK010000014.1"/>
</dbReference>
<accession>A0ABV1B1A9</accession>
<comment type="similarity">
    <text evidence="1">Belongs to the PemK/MazF family.</text>
</comment>
<proteinExistence type="inferred from homology"/>
<comment type="caution">
    <text evidence="3">The sequence shown here is derived from an EMBL/GenBank/DDBJ whole genome shotgun (WGS) entry which is preliminary data.</text>
</comment>
<evidence type="ECO:0000313" key="3">
    <source>
        <dbReference type="EMBL" id="MEQ2363922.1"/>
    </source>
</evidence>
<dbReference type="PANTHER" id="PTHR33988">
    <property type="entry name" value="ENDORIBONUCLEASE MAZF-RELATED"/>
    <property type="match status" value="1"/>
</dbReference>
<dbReference type="Pfam" id="PF02452">
    <property type="entry name" value="PemK_toxin"/>
    <property type="match status" value="1"/>
</dbReference>
<dbReference type="InterPro" id="IPR011067">
    <property type="entry name" value="Plasmid_toxin/cell-grow_inhib"/>
</dbReference>
<protein>
    <submittedName>
        <fullName evidence="3">Type II toxin-antitoxin system PemK/MazF family toxin</fullName>
        <ecNumber evidence="3">3.1.-.-</ecNumber>
    </submittedName>
</protein>
<dbReference type="GO" id="GO:0016787">
    <property type="term" value="F:hydrolase activity"/>
    <property type="evidence" value="ECO:0007669"/>
    <property type="project" value="UniProtKB-KW"/>
</dbReference>
<dbReference type="Proteomes" id="UP001469749">
    <property type="component" value="Unassembled WGS sequence"/>
</dbReference>
<name>A0ABV1B1A9_9FIRM</name>
<keyword evidence="3" id="KW-0378">Hydrolase</keyword>
<dbReference type="Gene3D" id="2.30.30.110">
    <property type="match status" value="1"/>
</dbReference>